<dbReference type="Proteomes" id="UP000092177">
    <property type="component" value="Chromosome 2"/>
</dbReference>
<name>A0A1B7YM45_COLHI</name>
<dbReference type="AlphaFoldDB" id="A0A1B7YM45"/>
<dbReference type="RefSeq" id="XP_018161616.1">
    <property type="nucleotide sequence ID" value="XM_018296800.1"/>
</dbReference>
<dbReference type="GeneID" id="28860907"/>
<accession>A0A1B7YM45</accession>
<dbReference type="OrthoDB" id="5041951at2759"/>
<dbReference type="EMBL" id="LTAN01000002">
    <property type="protein sequence ID" value="OBR13099.1"/>
    <property type="molecule type" value="Genomic_DNA"/>
</dbReference>
<feature type="compositionally biased region" description="Basic and acidic residues" evidence="1">
    <location>
        <begin position="235"/>
        <end position="244"/>
    </location>
</feature>
<evidence type="ECO:0000256" key="1">
    <source>
        <dbReference type="SAM" id="MobiDB-lite"/>
    </source>
</evidence>
<feature type="compositionally biased region" description="Polar residues" evidence="1">
    <location>
        <begin position="252"/>
        <end position="272"/>
    </location>
</feature>
<sequence>MIRGVTVRPINKGDEYWEASWTKFSDAISENRVKREHQQEFEAWVVRKWFRDNYILRLNQIMAKQHRTDTSLCMGHVLYERYNILRRFSPLYERGGLGMPPLDFPMQRTSVSLDRQLRNYTKMFWKRAVDEKDINSQEQHYTPYLPVQSRPPFRLLVNSQHLLGSPEAGSTNLLVITTSKTKEVSATPELHQRKRGQTFAATKRQTFDDNSSAPPAKKARKMREPGPPDDPEDSSTVHKVETKARARATPGESGTSAAVNSIPQDSNLSSATCEGAEY</sequence>
<comment type="caution">
    <text evidence="2">The sequence shown here is derived from an EMBL/GenBank/DDBJ whole genome shotgun (WGS) entry which is preliminary data.</text>
</comment>
<protein>
    <submittedName>
        <fullName evidence="2">Acyl-thioesterase</fullName>
    </submittedName>
</protein>
<dbReference type="VEuPathDB" id="FungiDB:CH63R_01825"/>
<dbReference type="KEGG" id="chig:CH63R_01825"/>
<organism evidence="2 3">
    <name type="scientific">Colletotrichum higginsianum (strain IMI 349063)</name>
    <name type="common">Crucifer anthracnose fungus</name>
    <dbReference type="NCBI Taxonomy" id="759273"/>
    <lineage>
        <taxon>Eukaryota</taxon>
        <taxon>Fungi</taxon>
        <taxon>Dikarya</taxon>
        <taxon>Ascomycota</taxon>
        <taxon>Pezizomycotina</taxon>
        <taxon>Sordariomycetes</taxon>
        <taxon>Hypocreomycetidae</taxon>
        <taxon>Glomerellales</taxon>
        <taxon>Glomerellaceae</taxon>
        <taxon>Colletotrichum</taxon>
        <taxon>Colletotrichum destructivum species complex</taxon>
    </lineage>
</organism>
<reference evidence="3" key="1">
    <citation type="journal article" date="2017" name="BMC Genomics">
        <title>Gapless genome assembly of Colletotrichum higginsianum reveals chromosome structure and association of transposable elements with secondary metabolite gene clusters.</title>
        <authorList>
            <person name="Dallery J.-F."/>
            <person name="Lapalu N."/>
            <person name="Zampounis A."/>
            <person name="Pigne S."/>
            <person name="Luyten I."/>
            <person name="Amselem J."/>
            <person name="Wittenberg A.H.J."/>
            <person name="Zhou S."/>
            <person name="de Queiroz M.V."/>
            <person name="Robin G.P."/>
            <person name="Auger A."/>
            <person name="Hainaut M."/>
            <person name="Henrissat B."/>
            <person name="Kim K.-T."/>
            <person name="Lee Y.-H."/>
            <person name="Lespinet O."/>
            <person name="Schwartz D.C."/>
            <person name="Thon M.R."/>
            <person name="O'Connell R.J."/>
        </authorList>
    </citation>
    <scope>NUCLEOTIDE SEQUENCE [LARGE SCALE GENOMIC DNA]</scope>
    <source>
        <strain evidence="3">IMI 349063</strain>
    </source>
</reference>
<proteinExistence type="predicted"/>
<feature type="region of interest" description="Disordered" evidence="1">
    <location>
        <begin position="181"/>
        <end position="278"/>
    </location>
</feature>
<evidence type="ECO:0000313" key="3">
    <source>
        <dbReference type="Proteomes" id="UP000092177"/>
    </source>
</evidence>
<gene>
    <name evidence="2" type="ORF">CH63R_01825</name>
</gene>
<keyword evidence="3" id="KW-1185">Reference proteome</keyword>
<evidence type="ECO:0000313" key="2">
    <source>
        <dbReference type="EMBL" id="OBR13099.1"/>
    </source>
</evidence>
<feature type="compositionally biased region" description="Polar residues" evidence="1">
    <location>
        <begin position="199"/>
        <end position="213"/>
    </location>
</feature>